<keyword evidence="3" id="KW-1185">Reference proteome</keyword>
<dbReference type="InterPro" id="IPR002818">
    <property type="entry name" value="DJ-1/PfpI"/>
</dbReference>
<sequence>MTYLSLLSILPSSLFKTFLTIHKEAFKKIGAICAGPLVLKEFDLFKNSKITCYPSLSDKFKKDYLYEDEAVVVCGNYITGRSPGCAMEFALRFVKEICNQEDEMNQVMKEVAIV</sequence>
<dbReference type="Gene3D" id="3.40.50.880">
    <property type="match status" value="1"/>
</dbReference>
<feature type="domain" description="DJ-1/PfpI" evidence="1">
    <location>
        <begin position="19"/>
        <end position="95"/>
    </location>
</feature>
<name>A0A177B125_9BILA</name>
<dbReference type="PANTHER" id="PTHR48094:SF12">
    <property type="entry name" value="PARKINSON DISEASE PROTEIN 7 HOMOLOG"/>
    <property type="match status" value="1"/>
</dbReference>
<dbReference type="OrthoDB" id="543156at2759"/>
<organism evidence="2 3">
    <name type="scientific">Intoshia linei</name>
    <dbReference type="NCBI Taxonomy" id="1819745"/>
    <lineage>
        <taxon>Eukaryota</taxon>
        <taxon>Metazoa</taxon>
        <taxon>Spiralia</taxon>
        <taxon>Lophotrochozoa</taxon>
        <taxon>Mesozoa</taxon>
        <taxon>Orthonectida</taxon>
        <taxon>Rhopaluridae</taxon>
        <taxon>Intoshia</taxon>
    </lineage>
</organism>
<dbReference type="InterPro" id="IPR050325">
    <property type="entry name" value="Prot/Nucl_acid_deglycase"/>
</dbReference>
<dbReference type="SUPFAM" id="SSF52317">
    <property type="entry name" value="Class I glutamine amidotransferase-like"/>
    <property type="match status" value="1"/>
</dbReference>
<dbReference type="InterPro" id="IPR029062">
    <property type="entry name" value="Class_I_gatase-like"/>
</dbReference>
<evidence type="ECO:0000313" key="2">
    <source>
        <dbReference type="EMBL" id="OAF67969.1"/>
    </source>
</evidence>
<dbReference type="EMBL" id="LWCA01000537">
    <property type="protein sequence ID" value="OAF67969.1"/>
    <property type="molecule type" value="Genomic_DNA"/>
</dbReference>
<dbReference type="GO" id="GO:0005737">
    <property type="term" value="C:cytoplasm"/>
    <property type="evidence" value="ECO:0007669"/>
    <property type="project" value="TreeGrafter"/>
</dbReference>
<evidence type="ECO:0000259" key="1">
    <source>
        <dbReference type="Pfam" id="PF01965"/>
    </source>
</evidence>
<protein>
    <recommendedName>
        <fullName evidence="1">DJ-1/PfpI domain-containing protein</fullName>
    </recommendedName>
</protein>
<dbReference type="AlphaFoldDB" id="A0A177B125"/>
<dbReference type="PANTHER" id="PTHR48094">
    <property type="entry name" value="PROTEIN/NUCLEIC ACID DEGLYCASE DJ-1-RELATED"/>
    <property type="match status" value="1"/>
</dbReference>
<accession>A0A177B125</accession>
<proteinExistence type="predicted"/>
<dbReference type="Proteomes" id="UP000078046">
    <property type="component" value="Unassembled WGS sequence"/>
</dbReference>
<gene>
    <name evidence="2" type="ORF">A3Q56_04111</name>
</gene>
<dbReference type="Pfam" id="PF01965">
    <property type="entry name" value="DJ-1_PfpI"/>
    <property type="match status" value="1"/>
</dbReference>
<comment type="caution">
    <text evidence="2">The sequence shown here is derived from an EMBL/GenBank/DDBJ whole genome shotgun (WGS) entry which is preliminary data.</text>
</comment>
<reference evidence="2 3" key="1">
    <citation type="submission" date="2016-04" db="EMBL/GenBank/DDBJ databases">
        <title>The genome of Intoshia linei affirms orthonectids as highly simplified spiralians.</title>
        <authorList>
            <person name="Mikhailov K.V."/>
            <person name="Slusarev G.S."/>
            <person name="Nikitin M.A."/>
            <person name="Logacheva M.D."/>
            <person name="Penin A."/>
            <person name="Aleoshin V."/>
            <person name="Panchin Y.V."/>
        </authorList>
    </citation>
    <scope>NUCLEOTIDE SEQUENCE [LARGE SCALE GENOMIC DNA]</scope>
    <source>
        <strain evidence="2">Intl2013</strain>
        <tissue evidence="2">Whole animal</tissue>
    </source>
</reference>
<evidence type="ECO:0000313" key="3">
    <source>
        <dbReference type="Proteomes" id="UP000078046"/>
    </source>
</evidence>